<feature type="binding site" evidence="10">
    <location>
        <begin position="286"/>
        <end position="295"/>
    </location>
    <ligand>
        <name>ATP</name>
        <dbReference type="ChEBI" id="CHEBI:30616"/>
    </ligand>
</feature>
<dbReference type="FunFam" id="3.40.50.300:FF:002218">
    <property type="entry name" value="tRNA(Met) cytidine acetyltransferase TmcA"/>
    <property type="match status" value="1"/>
</dbReference>
<dbReference type="GO" id="GO:1990883">
    <property type="term" value="F:18S rRNA cytidine N-acetyltransferase activity"/>
    <property type="evidence" value="ECO:0007669"/>
    <property type="project" value="TreeGrafter"/>
</dbReference>
<evidence type="ECO:0000256" key="11">
    <source>
        <dbReference type="SAM" id="MobiDB-lite"/>
    </source>
</evidence>
<feature type="binding site" evidence="10">
    <location>
        <position position="459"/>
    </location>
    <ligand>
        <name>ATP</name>
        <dbReference type="ChEBI" id="CHEBI:30616"/>
    </ligand>
</feature>
<evidence type="ECO:0000259" key="12">
    <source>
        <dbReference type="Pfam" id="PF05127"/>
    </source>
</evidence>
<dbReference type="InterPro" id="IPR013562">
    <property type="entry name" value="TmcA/NAT10_N"/>
</dbReference>
<dbReference type="Gene3D" id="3.40.50.300">
    <property type="entry name" value="P-loop containing nucleotide triphosphate hydrolases"/>
    <property type="match status" value="1"/>
</dbReference>
<feature type="domain" description="N-acetyltransferase" evidence="14">
    <location>
        <begin position="517"/>
        <end position="684"/>
    </location>
</feature>
<proteinExistence type="inferred from homology"/>
<feature type="binding site" evidence="10">
    <location>
        <begin position="632"/>
        <end position="638"/>
    </location>
    <ligand>
        <name>acetyl-CoA</name>
        <dbReference type="ChEBI" id="CHEBI:57288"/>
    </ligand>
</feature>
<comment type="similarity">
    <text evidence="10">Belongs to the RNA cytidine acetyltransferase family. NAT10 subfamily.</text>
</comment>
<dbReference type="Pfam" id="PF05127">
    <property type="entry name" value="NAT10_TcmA_helicase"/>
    <property type="match status" value="1"/>
</dbReference>
<dbReference type="InterPro" id="IPR027992">
    <property type="entry name" value="tRNA_bind_dom"/>
</dbReference>
<dbReference type="GO" id="GO:0051392">
    <property type="term" value="F:tRNA cytidine N4-acetyltransferase activity"/>
    <property type="evidence" value="ECO:0007669"/>
    <property type="project" value="RHEA"/>
</dbReference>
<keyword evidence="7 10" id="KW-0539">Nucleus</keyword>
<dbReference type="Gene3D" id="3.40.630.30">
    <property type="match status" value="2"/>
</dbReference>
<dbReference type="GO" id="GO:0030686">
    <property type="term" value="C:90S preribosome"/>
    <property type="evidence" value="ECO:0007669"/>
    <property type="project" value="TreeGrafter"/>
</dbReference>
<dbReference type="Pfam" id="PF13718">
    <property type="entry name" value="GNAT_acetyltr_2"/>
    <property type="match status" value="1"/>
</dbReference>
<comment type="subcellular location">
    <subcellularLocation>
        <location evidence="1 10">Nucleus</location>
        <location evidence="1 10">Nucleolus</location>
    </subcellularLocation>
</comment>
<dbReference type="EC" id="2.3.1.-" evidence="10"/>
<dbReference type="InterPro" id="IPR033688">
    <property type="entry name" value="NAT10"/>
</dbReference>
<comment type="function">
    <text evidence="10">RNA cytidine acetyltransferase with specificity toward both 18S rRNA and tRNAs. Catalyzes the formation of N(4)-acetylcytidine (ac4C) in 18S rRNA. Required for early nucleolar cleavages of precursor rRNA at sites A0, A1 and A2 during 18S rRNA synthesis. Catalyzes the formation of ac4C in serine and leucine tRNAs. Requires a tRNA-binding adapter protein for full tRNA acetyltransferase activity but not for 18S rRNA acetylation.</text>
</comment>
<keyword evidence="5 10" id="KW-0547">Nucleotide-binding</keyword>
<keyword evidence="6 10" id="KW-0067">ATP-binding</keyword>
<evidence type="ECO:0000256" key="7">
    <source>
        <dbReference type="ARBA" id="ARBA00023242"/>
    </source>
</evidence>
<feature type="compositionally biased region" description="Polar residues" evidence="11">
    <location>
        <begin position="1013"/>
        <end position="1024"/>
    </location>
</feature>
<comment type="caution">
    <text evidence="16">The sequence shown here is derived from an EMBL/GenBank/DDBJ whole genome shotgun (WGS) entry which is preliminary data.</text>
</comment>
<keyword evidence="4 10" id="KW-0819">tRNA processing</keyword>
<dbReference type="PANTHER" id="PTHR10925:SF5">
    <property type="entry name" value="RNA CYTIDINE ACETYLTRANSFERASE"/>
    <property type="match status" value="1"/>
</dbReference>
<dbReference type="Pfam" id="PF08351">
    <property type="entry name" value="TmcA_N"/>
    <property type="match status" value="1"/>
</dbReference>
<evidence type="ECO:0000256" key="6">
    <source>
        <dbReference type="ARBA" id="ARBA00022840"/>
    </source>
</evidence>
<evidence type="ECO:0000259" key="14">
    <source>
        <dbReference type="Pfam" id="PF13718"/>
    </source>
</evidence>
<dbReference type="InterPro" id="IPR032672">
    <property type="entry name" value="TmcA/NAT10/Kre33"/>
</dbReference>
<keyword evidence="3 10" id="KW-0808">Transferase</keyword>
<keyword evidence="17" id="KW-1185">Reference proteome</keyword>
<evidence type="ECO:0000256" key="3">
    <source>
        <dbReference type="ARBA" id="ARBA00022679"/>
    </source>
</evidence>
<evidence type="ECO:0000256" key="2">
    <source>
        <dbReference type="ARBA" id="ARBA00022552"/>
    </source>
</evidence>
<keyword evidence="2 10" id="KW-0698">rRNA processing</keyword>
<dbReference type="GO" id="GO:0005524">
    <property type="term" value="F:ATP binding"/>
    <property type="evidence" value="ECO:0007669"/>
    <property type="project" value="UniProtKB-UniRule"/>
</dbReference>
<gene>
    <name evidence="16" type="ORF">EPI10_028598</name>
</gene>
<dbReference type="Proteomes" id="UP000325315">
    <property type="component" value="Unassembled WGS sequence"/>
</dbReference>
<evidence type="ECO:0000259" key="13">
    <source>
        <dbReference type="Pfam" id="PF08351"/>
    </source>
</evidence>
<keyword evidence="8 10" id="KW-0012">Acyltransferase</keyword>
<dbReference type="GO" id="GO:0051391">
    <property type="term" value="P:tRNA acetylation"/>
    <property type="evidence" value="ECO:0007669"/>
    <property type="project" value="UniProtKB-UniRule"/>
</dbReference>
<evidence type="ECO:0000256" key="1">
    <source>
        <dbReference type="ARBA" id="ARBA00004604"/>
    </source>
</evidence>
<dbReference type="GO" id="GO:0000049">
    <property type="term" value="F:tRNA binding"/>
    <property type="evidence" value="ECO:0007669"/>
    <property type="project" value="TreeGrafter"/>
</dbReference>
<dbReference type="InterPro" id="IPR007807">
    <property type="entry name" value="TcmA/NAT10_helicase"/>
</dbReference>
<dbReference type="Gene3D" id="3.40.50.11040">
    <property type="match status" value="1"/>
</dbReference>
<feature type="region of interest" description="Disordered" evidence="11">
    <location>
        <begin position="1009"/>
        <end position="1045"/>
    </location>
</feature>
<dbReference type="InterPro" id="IPR000182">
    <property type="entry name" value="GNAT_dom"/>
</dbReference>
<dbReference type="Pfam" id="PF13725">
    <property type="entry name" value="tRNA_bind_2"/>
    <property type="match status" value="1"/>
</dbReference>
<feature type="domain" description="TcmA/NAT10 helicase" evidence="12">
    <location>
        <begin position="281"/>
        <end position="477"/>
    </location>
</feature>
<evidence type="ECO:0000256" key="9">
    <source>
        <dbReference type="ARBA" id="ARBA00068357"/>
    </source>
</evidence>
<name>A0A5B6UYK1_9ROSI</name>
<evidence type="ECO:0000256" key="8">
    <source>
        <dbReference type="ARBA" id="ARBA00023315"/>
    </source>
</evidence>
<dbReference type="OrthoDB" id="10067491at2759"/>
<comment type="catalytic activity">
    <reaction evidence="10">
        <text>a cytidine in 18S rRNA + acetyl-CoA + ATP + H2O = an N(4)-acetylcytidine in 18S rRNA + ADP + phosphate + CoA + H(+)</text>
        <dbReference type="Rhea" id="RHEA:51424"/>
        <dbReference type="Rhea" id="RHEA-COMP:13575"/>
        <dbReference type="Rhea" id="RHEA-COMP:13576"/>
        <dbReference type="ChEBI" id="CHEBI:15377"/>
        <dbReference type="ChEBI" id="CHEBI:15378"/>
        <dbReference type="ChEBI" id="CHEBI:30616"/>
        <dbReference type="ChEBI" id="CHEBI:43474"/>
        <dbReference type="ChEBI" id="CHEBI:57287"/>
        <dbReference type="ChEBI" id="CHEBI:57288"/>
        <dbReference type="ChEBI" id="CHEBI:74900"/>
        <dbReference type="ChEBI" id="CHEBI:82748"/>
        <dbReference type="ChEBI" id="CHEBI:456216"/>
    </reaction>
</comment>
<sequence length="1045" mass="118144">MRKKVDERIRTLIENGVKNRHRSMFVIIGDKSRDQIVNLHYMLSKAVVKSRPTVLWCYKDKLELSSHKKKRAKQIKKLMQRGLLDPEKVDPFSLFVETGGLTYCLYKDSERILGNTFGMCILQDFEALTPNLLARTIETVQGGGLIILLLRSLSSLTSLYTMVMDVHERYRTESHSEAAGRFNERFLLSLASCKACVVMDDELNILPISSHIKSITPVPVNEGSEGLSESERDLTILKQELNEDFPVGPLIKKCCTLDQGKAVVTFLDAILDKNLRSTVALLAARGRGKSAALGLAVAGAIAAGYSNIYVTAPSPENLKTLFEFVCKGFDAIEYKVHIDYDVVKSVNPEFKKATVRINIYKQHRQTIQYIQPHEHEKLSQVELLVVDEAAAIPLPLVKSLLGPYLVFLSSTVNGYEGTGRSLSLKLLQQLEEQSQLSKGVEGSLSGRVFKKIELSESIRYASADPIESWLNALLCLDVTNSVPSISRLPPPSECDLYYVNRDTLFSYHKDSELFLQRMMALYVSSHYKNSPNDLQLMADAPAHHLFVLLGPVDESKNQLPDILCVIQILQFLLQVSLEGQISRKSAIKSLSVGYQPHGDQIPWKFCEQFRDPDFPSLSGARIVRIATHPSAMRLGYGSAAIELLTRYYEGQLRSFSELDVEDAEETPQGSQLRLSEAAEKVHDSRKLYLILLIDFIMLDCRHCENQNIFAWFHANIPTFDVSLLEENIKPKTDLPPLLVHLHERRPEKLHYLGVSFGLTLDLFRFWKKHKFAPFYICQIPNNVTEFKLRFSRNLSRDFRDIEYKLAMSVLDPKMDFTDIEPAPSKSDELSKLINILLSPYDMGRLKDYSNNLIDYLSITDLLSILAHLYFQGKIPVTLTYVQASILLCMGLQNRDVSYVEEQLKKALERQQILSYFKKVMIKLYKYLYGVASKEIESALPRLKERVLEPHSISVDEDLNDAAKKVEEEMKGKSDGVLNPQLLQQFAIEGREGELENALENGGEKVLSGGVISVKSSRSEVQSNKSGKKRGKDEHGSKSTSKKRKS</sequence>
<feature type="binding site" evidence="10">
    <location>
        <position position="768"/>
    </location>
    <ligand>
        <name>acetyl-CoA</name>
        <dbReference type="ChEBI" id="CHEBI:57288"/>
    </ligand>
</feature>
<feature type="domain" description="Possible tRNA binding" evidence="15">
    <location>
        <begin position="784"/>
        <end position="997"/>
    </location>
</feature>
<dbReference type="GO" id="GO:1904812">
    <property type="term" value="P:rRNA acetylation involved in maturation of SSU-rRNA"/>
    <property type="evidence" value="ECO:0007669"/>
    <property type="project" value="InterPro"/>
</dbReference>
<dbReference type="PANTHER" id="PTHR10925">
    <property type="entry name" value="N-ACETYLTRANSFERASE 10"/>
    <property type="match status" value="1"/>
</dbReference>
<dbReference type="EMBL" id="SMMG02000009">
    <property type="protein sequence ID" value="KAA3462076.1"/>
    <property type="molecule type" value="Genomic_DNA"/>
</dbReference>
<dbReference type="HAMAP" id="MF_03211">
    <property type="entry name" value="RNA_acetyltr_Nat10"/>
    <property type="match status" value="1"/>
</dbReference>
<evidence type="ECO:0000256" key="4">
    <source>
        <dbReference type="ARBA" id="ARBA00022694"/>
    </source>
</evidence>
<accession>A0A5B6UYK1</accession>
<evidence type="ECO:0000259" key="15">
    <source>
        <dbReference type="Pfam" id="PF13725"/>
    </source>
</evidence>
<dbReference type="GO" id="GO:0005730">
    <property type="term" value="C:nucleolus"/>
    <property type="evidence" value="ECO:0007669"/>
    <property type="project" value="UniProtKB-SubCell"/>
</dbReference>
<protein>
    <recommendedName>
        <fullName evidence="9 10">RNA cytidine acetyltransferase</fullName>
        <ecNumber evidence="10">2.3.1.-</ecNumber>
    </recommendedName>
    <alternativeName>
        <fullName evidence="10">18S rRNA cytosine acetyltransferase</fullName>
    </alternativeName>
</protein>
<feature type="binding site" evidence="10">
    <location>
        <begin position="625"/>
        <end position="627"/>
    </location>
    <ligand>
        <name>acetyl-CoA</name>
        <dbReference type="ChEBI" id="CHEBI:57288"/>
    </ligand>
</feature>
<dbReference type="InterPro" id="IPR027417">
    <property type="entry name" value="P-loop_NTPase"/>
</dbReference>
<feature type="domain" description="TmcA/NAT10 N-terminal" evidence="13">
    <location>
        <begin position="1"/>
        <end position="200"/>
    </location>
</feature>
<organism evidence="16 17">
    <name type="scientific">Gossypium australe</name>
    <dbReference type="NCBI Taxonomy" id="47621"/>
    <lineage>
        <taxon>Eukaryota</taxon>
        <taxon>Viridiplantae</taxon>
        <taxon>Streptophyta</taxon>
        <taxon>Embryophyta</taxon>
        <taxon>Tracheophyta</taxon>
        <taxon>Spermatophyta</taxon>
        <taxon>Magnoliopsida</taxon>
        <taxon>eudicotyledons</taxon>
        <taxon>Gunneridae</taxon>
        <taxon>Pentapetalae</taxon>
        <taxon>rosids</taxon>
        <taxon>malvids</taxon>
        <taxon>Malvales</taxon>
        <taxon>Malvaceae</taxon>
        <taxon>Malvoideae</taxon>
        <taxon>Gossypium</taxon>
    </lineage>
</organism>
<evidence type="ECO:0000256" key="10">
    <source>
        <dbReference type="HAMAP-Rule" id="MF_03211"/>
    </source>
</evidence>
<comment type="catalytic activity">
    <reaction evidence="10">
        <text>a cytidine in tRNA + acetyl-CoA + ATP + H2O = an N(4)-acetylcytidine in tRNA + ADP + phosphate + CoA + H(+)</text>
        <dbReference type="Rhea" id="RHEA:53876"/>
        <dbReference type="Rhea" id="RHEA-COMP:13670"/>
        <dbReference type="Rhea" id="RHEA-COMP:13671"/>
        <dbReference type="ChEBI" id="CHEBI:15377"/>
        <dbReference type="ChEBI" id="CHEBI:15378"/>
        <dbReference type="ChEBI" id="CHEBI:30616"/>
        <dbReference type="ChEBI" id="CHEBI:43474"/>
        <dbReference type="ChEBI" id="CHEBI:57287"/>
        <dbReference type="ChEBI" id="CHEBI:57288"/>
        <dbReference type="ChEBI" id="CHEBI:74900"/>
        <dbReference type="ChEBI" id="CHEBI:82748"/>
        <dbReference type="ChEBI" id="CHEBI:456216"/>
    </reaction>
</comment>
<evidence type="ECO:0000313" key="17">
    <source>
        <dbReference type="Proteomes" id="UP000325315"/>
    </source>
</evidence>
<evidence type="ECO:0000256" key="5">
    <source>
        <dbReference type="ARBA" id="ARBA00022741"/>
    </source>
</evidence>
<reference evidence="16" key="1">
    <citation type="submission" date="2019-08" db="EMBL/GenBank/DDBJ databases">
        <authorList>
            <person name="Liu F."/>
        </authorList>
    </citation>
    <scope>NUCLEOTIDE SEQUENCE [LARGE SCALE GENOMIC DNA]</scope>
    <source>
        <strain evidence="16">PA1801</strain>
        <tissue evidence="16">Leaf</tissue>
    </source>
</reference>
<evidence type="ECO:0000313" key="16">
    <source>
        <dbReference type="EMBL" id="KAA3462076.1"/>
    </source>
</evidence>
<dbReference type="AlphaFoldDB" id="A0A5B6UYK1"/>